<organism evidence="2 3">
    <name type="scientific">Sistotremastrum suecicum HHB10207 ss-3</name>
    <dbReference type="NCBI Taxonomy" id="1314776"/>
    <lineage>
        <taxon>Eukaryota</taxon>
        <taxon>Fungi</taxon>
        <taxon>Dikarya</taxon>
        <taxon>Basidiomycota</taxon>
        <taxon>Agaricomycotina</taxon>
        <taxon>Agaricomycetes</taxon>
        <taxon>Sistotremastrales</taxon>
        <taxon>Sistotremastraceae</taxon>
        <taxon>Sistotremastrum</taxon>
    </lineage>
</organism>
<gene>
    <name evidence="2" type="ORF">SISSUDRAFT_753517</name>
</gene>
<dbReference type="Proteomes" id="UP000076798">
    <property type="component" value="Unassembled WGS sequence"/>
</dbReference>
<feature type="region of interest" description="Disordered" evidence="1">
    <location>
        <begin position="1"/>
        <end position="77"/>
    </location>
</feature>
<proteinExistence type="predicted"/>
<evidence type="ECO:0000256" key="1">
    <source>
        <dbReference type="SAM" id="MobiDB-lite"/>
    </source>
</evidence>
<evidence type="ECO:0000313" key="3">
    <source>
        <dbReference type="Proteomes" id="UP000076798"/>
    </source>
</evidence>
<protein>
    <recommendedName>
        <fullName evidence="4">Transcription factor domain-containing protein</fullName>
    </recommendedName>
</protein>
<name>A0A166DEL4_9AGAM</name>
<reference evidence="2 3" key="1">
    <citation type="journal article" date="2016" name="Mol. Biol. Evol.">
        <title>Comparative Genomics of Early-Diverging Mushroom-Forming Fungi Provides Insights into the Origins of Lignocellulose Decay Capabilities.</title>
        <authorList>
            <person name="Nagy L.G."/>
            <person name="Riley R."/>
            <person name="Tritt A."/>
            <person name="Adam C."/>
            <person name="Daum C."/>
            <person name="Floudas D."/>
            <person name="Sun H."/>
            <person name="Yadav J.S."/>
            <person name="Pangilinan J."/>
            <person name="Larsson K.H."/>
            <person name="Matsuura K."/>
            <person name="Barry K."/>
            <person name="Labutti K."/>
            <person name="Kuo R."/>
            <person name="Ohm R.A."/>
            <person name="Bhattacharya S.S."/>
            <person name="Shirouzu T."/>
            <person name="Yoshinaga Y."/>
            <person name="Martin F.M."/>
            <person name="Grigoriev I.V."/>
            <person name="Hibbett D.S."/>
        </authorList>
    </citation>
    <scope>NUCLEOTIDE SEQUENCE [LARGE SCALE GENOMIC DNA]</scope>
    <source>
        <strain evidence="2 3">HHB10207 ss-3</strain>
    </source>
</reference>
<dbReference type="EMBL" id="KV428063">
    <property type="protein sequence ID" value="KZT38438.1"/>
    <property type="molecule type" value="Genomic_DNA"/>
</dbReference>
<evidence type="ECO:0008006" key="4">
    <source>
        <dbReference type="Google" id="ProtNLM"/>
    </source>
</evidence>
<evidence type="ECO:0000313" key="2">
    <source>
        <dbReference type="EMBL" id="KZT38438.1"/>
    </source>
</evidence>
<dbReference type="AlphaFoldDB" id="A0A166DEL4"/>
<accession>A0A166DEL4</accession>
<keyword evidence="3" id="KW-1185">Reference proteome</keyword>
<sequence length="408" mass="46734">MPFKVDAEQNLDDDGSFPNPDRISANKDHPSTRKRTKPYSRPNSADEELPQASGKIAYERKPSSIRKKGQRSIRPPVFDDSCPTSLDGCIRATNMDYIRQVETVPFDGALSQIIFAIKFGLEQPGHSDPLLIDLKSVGECDERAYSIIRTFFESPHLDVLQGFDVFLSDYSMEATLAHFGCSLFSASDFVKPSASQMAACMIILDIIDLVTHAWNTPYSGFFLQHARRCLHHAAWSRYEKSDREFPYALLLLGLRTFYRPAERSEIRPLLGVISELLHRQPQDNSPHNQYSGMNAGPTTQFLFDAFAIVCAISRTVDPSHENMEPNFLQHRFVEIKRLGTKPCPTKFSRKQFLFKARATLAYWHLHMWFIPETHYKSTPIREFRETRDDIRRLLAARGIVLQPSCLHY</sequence>